<feature type="short sequence motif" description="DGA/G" evidence="4">
    <location>
        <begin position="166"/>
        <end position="168"/>
    </location>
</feature>
<evidence type="ECO:0000256" key="1">
    <source>
        <dbReference type="ARBA" id="ARBA00022801"/>
    </source>
</evidence>
<dbReference type="RefSeq" id="WP_100441165.1">
    <property type="nucleotide sequence ID" value="NZ_NEQV01000004.1"/>
</dbReference>
<dbReference type="GO" id="GO:0016042">
    <property type="term" value="P:lipid catabolic process"/>
    <property type="evidence" value="ECO:0007669"/>
    <property type="project" value="UniProtKB-UniRule"/>
</dbReference>
<dbReference type="Pfam" id="PF01734">
    <property type="entry name" value="Patatin"/>
    <property type="match status" value="1"/>
</dbReference>
<dbReference type="GO" id="GO:0016787">
    <property type="term" value="F:hydrolase activity"/>
    <property type="evidence" value="ECO:0007669"/>
    <property type="project" value="UniProtKB-UniRule"/>
</dbReference>
<gene>
    <name evidence="6" type="ORF">B9Y64_13550</name>
</gene>
<dbReference type="Proteomes" id="UP000230167">
    <property type="component" value="Unassembled WGS sequence"/>
</dbReference>
<dbReference type="InterPro" id="IPR050301">
    <property type="entry name" value="NTE"/>
</dbReference>
<name>A0A2J0UB21_STEMA</name>
<proteinExistence type="predicted"/>
<protein>
    <submittedName>
        <fullName evidence="6">Patatin</fullName>
    </submittedName>
</protein>
<sequence length="324" mass="34930">MMQFADGKDSKGFVPKIGLALGSGSARGLAHIGVLRAVEEAGIEIDFIAGTSMGALVGAVYAAGKLDELEAVFQSFDWKKTVAFFDVVLPKSGLLDGAKVSDLVREYVQSARIEELPKRFAAVATDIVSGEELTIASGDVIDAVRASISVPGVFTPIRSNGRILVDGGLVNPVPVGVARAMGADVVIAVDLNHEIVSGKNFKPVLPPGRLTERGDWVEGYRQAIQWIKERMLAHEIPGSAQLARWASVEEPAPNIFEVLLASINVMETRITQARLELEKPDILIQPPLGHIRFLQFARAEEIVEIGYRCAAEQLARWAETSTHG</sequence>
<dbReference type="PANTHER" id="PTHR14226:SF76">
    <property type="entry name" value="NTE FAMILY PROTEIN RSSA"/>
    <property type="match status" value="1"/>
</dbReference>
<dbReference type="PANTHER" id="PTHR14226">
    <property type="entry name" value="NEUROPATHY TARGET ESTERASE/SWISS CHEESE D.MELANOGASTER"/>
    <property type="match status" value="1"/>
</dbReference>
<keyword evidence="2 4" id="KW-0442">Lipid degradation</keyword>
<evidence type="ECO:0000259" key="5">
    <source>
        <dbReference type="PROSITE" id="PS51635"/>
    </source>
</evidence>
<dbReference type="PROSITE" id="PS51635">
    <property type="entry name" value="PNPLA"/>
    <property type="match status" value="1"/>
</dbReference>
<accession>A0A2J0UB21</accession>
<feature type="active site" description="Nucleophile" evidence="4">
    <location>
        <position position="52"/>
    </location>
</feature>
<dbReference type="InterPro" id="IPR002641">
    <property type="entry name" value="PNPLA_dom"/>
</dbReference>
<dbReference type="OrthoDB" id="5290098at2"/>
<evidence type="ECO:0000256" key="2">
    <source>
        <dbReference type="ARBA" id="ARBA00022963"/>
    </source>
</evidence>
<keyword evidence="1 4" id="KW-0378">Hydrolase</keyword>
<evidence type="ECO:0000256" key="4">
    <source>
        <dbReference type="PROSITE-ProRule" id="PRU01161"/>
    </source>
</evidence>
<comment type="caution">
    <text evidence="6">The sequence shown here is derived from an EMBL/GenBank/DDBJ whole genome shotgun (WGS) entry which is preliminary data.</text>
</comment>
<dbReference type="EMBL" id="NEQV01000004">
    <property type="protein sequence ID" value="PJL28246.1"/>
    <property type="molecule type" value="Genomic_DNA"/>
</dbReference>
<feature type="domain" description="PNPLA" evidence="5">
    <location>
        <begin position="19"/>
        <end position="179"/>
    </location>
</feature>
<feature type="active site" description="Proton acceptor" evidence="4">
    <location>
        <position position="166"/>
    </location>
</feature>
<evidence type="ECO:0000313" key="6">
    <source>
        <dbReference type="EMBL" id="PJL28246.1"/>
    </source>
</evidence>
<evidence type="ECO:0000313" key="7">
    <source>
        <dbReference type="Proteomes" id="UP000230167"/>
    </source>
</evidence>
<dbReference type="SUPFAM" id="SSF52151">
    <property type="entry name" value="FabD/lysophospholipase-like"/>
    <property type="match status" value="1"/>
</dbReference>
<dbReference type="InterPro" id="IPR016035">
    <property type="entry name" value="Acyl_Trfase/lysoPLipase"/>
</dbReference>
<reference evidence="6 7" key="1">
    <citation type="journal article" date="2017" name="Front. Microbiol.">
        <title>Double-Face Meets the Bacterial World: The Opportunistic Pathogen Stenotrophomonas maltophilia.</title>
        <authorList>
            <person name="Lira F."/>
            <person name="Berg G."/>
            <person name="Martinez J.L."/>
        </authorList>
    </citation>
    <scope>NUCLEOTIDE SEQUENCE [LARGE SCALE GENOMIC DNA]</scope>
    <source>
        <strain evidence="6 7">EA1</strain>
    </source>
</reference>
<comment type="caution">
    <text evidence="4">Lacks conserved residue(s) required for the propagation of feature annotation.</text>
</comment>
<organism evidence="6 7">
    <name type="scientific">Stenotrophomonas maltophilia</name>
    <name type="common">Pseudomonas maltophilia</name>
    <name type="synonym">Xanthomonas maltophilia</name>
    <dbReference type="NCBI Taxonomy" id="40324"/>
    <lineage>
        <taxon>Bacteria</taxon>
        <taxon>Pseudomonadati</taxon>
        <taxon>Pseudomonadota</taxon>
        <taxon>Gammaproteobacteria</taxon>
        <taxon>Lysobacterales</taxon>
        <taxon>Lysobacteraceae</taxon>
        <taxon>Stenotrophomonas</taxon>
        <taxon>Stenotrophomonas maltophilia group</taxon>
    </lineage>
</organism>
<keyword evidence="3 4" id="KW-0443">Lipid metabolism</keyword>
<dbReference type="Gene3D" id="3.40.1090.10">
    <property type="entry name" value="Cytosolic phospholipase A2 catalytic domain"/>
    <property type="match status" value="1"/>
</dbReference>
<feature type="short sequence motif" description="GXSXG" evidence="4">
    <location>
        <begin position="50"/>
        <end position="54"/>
    </location>
</feature>
<dbReference type="AlphaFoldDB" id="A0A2J0UB21"/>
<evidence type="ECO:0000256" key="3">
    <source>
        <dbReference type="ARBA" id="ARBA00023098"/>
    </source>
</evidence>